<dbReference type="InterPro" id="IPR014755">
    <property type="entry name" value="Cu-Rt/internalin_Ig-like"/>
</dbReference>
<comment type="subcellular location">
    <subcellularLocation>
        <location evidence="1">Cell envelope</location>
    </subcellularLocation>
</comment>
<evidence type="ECO:0000256" key="3">
    <source>
        <dbReference type="ARBA" id="ARBA00022729"/>
    </source>
</evidence>
<sequence>MWCAALGGVVLAGSPAAAHDQLIASTPEDGERLDSAPEDITLTFSGDVLDLGAAVTVLDSGSTPVAEGEARVDGPDVVQGLPPDLPDGAYTVRWRVVSGDGHPISGTFDFIAGDVPEETDGPPPATADGGTAPPPPSPAADAAASSQTSFPVRTVVLALLGAATGLSVYCVAVFAARRRSRRAPHHQDQ</sequence>
<reference evidence="8 9" key="1">
    <citation type="submission" date="2019-03" db="EMBL/GenBank/DDBJ databases">
        <title>Genomic Encyclopedia of Type Strains, Phase IV (KMG-IV): sequencing the most valuable type-strain genomes for metagenomic binning, comparative biology and taxonomic classification.</title>
        <authorList>
            <person name="Goeker M."/>
        </authorList>
    </citation>
    <scope>NUCLEOTIDE SEQUENCE [LARGE SCALE GENOMIC DNA]</scope>
    <source>
        <strain evidence="8 9">DSM 46770</strain>
    </source>
</reference>
<gene>
    <name evidence="8" type="ORF">EV190_11441</name>
</gene>
<proteinExistence type="predicted"/>
<dbReference type="GO" id="GO:0005886">
    <property type="term" value="C:plasma membrane"/>
    <property type="evidence" value="ECO:0007669"/>
    <property type="project" value="TreeGrafter"/>
</dbReference>
<name>A0A4V3D827_9ACTN</name>
<feature type="domain" description="CopC" evidence="7">
    <location>
        <begin position="19"/>
        <end position="110"/>
    </location>
</feature>
<accession>A0A4V3D827</accession>
<keyword evidence="6" id="KW-0812">Transmembrane</keyword>
<comment type="caution">
    <text evidence="8">The sequence shown here is derived from an EMBL/GenBank/DDBJ whole genome shotgun (WGS) entry which is preliminary data.</text>
</comment>
<keyword evidence="9" id="KW-1185">Reference proteome</keyword>
<dbReference type="PANTHER" id="PTHR34820">
    <property type="entry name" value="INNER MEMBRANE PROTEIN YEBZ"/>
    <property type="match status" value="1"/>
</dbReference>
<dbReference type="InterPro" id="IPR007348">
    <property type="entry name" value="CopC_dom"/>
</dbReference>
<feature type="region of interest" description="Disordered" evidence="5">
    <location>
        <begin position="112"/>
        <end position="145"/>
    </location>
</feature>
<organism evidence="8 9">
    <name type="scientific">Actinorugispora endophytica</name>
    <dbReference type="NCBI Taxonomy" id="1605990"/>
    <lineage>
        <taxon>Bacteria</taxon>
        <taxon>Bacillati</taxon>
        <taxon>Actinomycetota</taxon>
        <taxon>Actinomycetes</taxon>
        <taxon>Streptosporangiales</taxon>
        <taxon>Nocardiopsidaceae</taxon>
        <taxon>Actinorugispora</taxon>
    </lineage>
</organism>
<dbReference type="GO" id="GO:0042597">
    <property type="term" value="C:periplasmic space"/>
    <property type="evidence" value="ECO:0007669"/>
    <property type="project" value="InterPro"/>
</dbReference>
<keyword evidence="4" id="KW-0186">Copper</keyword>
<dbReference type="SUPFAM" id="SSF81296">
    <property type="entry name" value="E set domains"/>
    <property type="match status" value="1"/>
</dbReference>
<dbReference type="InterPro" id="IPR032694">
    <property type="entry name" value="CopC/D"/>
</dbReference>
<evidence type="ECO:0000256" key="4">
    <source>
        <dbReference type="ARBA" id="ARBA00023008"/>
    </source>
</evidence>
<dbReference type="Gene3D" id="2.60.40.1220">
    <property type="match status" value="1"/>
</dbReference>
<evidence type="ECO:0000256" key="6">
    <source>
        <dbReference type="SAM" id="Phobius"/>
    </source>
</evidence>
<dbReference type="GO" id="GO:0005507">
    <property type="term" value="F:copper ion binding"/>
    <property type="evidence" value="ECO:0007669"/>
    <property type="project" value="InterPro"/>
</dbReference>
<dbReference type="GO" id="GO:0006825">
    <property type="term" value="P:copper ion transport"/>
    <property type="evidence" value="ECO:0007669"/>
    <property type="project" value="InterPro"/>
</dbReference>
<evidence type="ECO:0000256" key="1">
    <source>
        <dbReference type="ARBA" id="ARBA00004196"/>
    </source>
</evidence>
<evidence type="ECO:0000256" key="2">
    <source>
        <dbReference type="ARBA" id="ARBA00022723"/>
    </source>
</evidence>
<evidence type="ECO:0000256" key="5">
    <source>
        <dbReference type="SAM" id="MobiDB-lite"/>
    </source>
</evidence>
<evidence type="ECO:0000313" key="9">
    <source>
        <dbReference type="Proteomes" id="UP000295281"/>
    </source>
</evidence>
<dbReference type="Proteomes" id="UP000295281">
    <property type="component" value="Unassembled WGS sequence"/>
</dbReference>
<evidence type="ECO:0000313" key="8">
    <source>
        <dbReference type="EMBL" id="TDQ49997.1"/>
    </source>
</evidence>
<protein>
    <recommendedName>
        <fullName evidence="7">CopC domain-containing protein</fullName>
    </recommendedName>
</protein>
<dbReference type="GO" id="GO:0046688">
    <property type="term" value="P:response to copper ion"/>
    <property type="evidence" value="ECO:0007669"/>
    <property type="project" value="InterPro"/>
</dbReference>
<evidence type="ECO:0000259" key="7">
    <source>
        <dbReference type="Pfam" id="PF04234"/>
    </source>
</evidence>
<keyword evidence="2" id="KW-0479">Metal-binding</keyword>
<keyword evidence="6" id="KW-0472">Membrane</keyword>
<keyword evidence="3" id="KW-0732">Signal</keyword>
<feature type="transmembrane region" description="Helical" evidence="6">
    <location>
        <begin position="155"/>
        <end position="176"/>
    </location>
</feature>
<dbReference type="Pfam" id="PF04234">
    <property type="entry name" value="CopC"/>
    <property type="match status" value="1"/>
</dbReference>
<dbReference type="PANTHER" id="PTHR34820:SF4">
    <property type="entry name" value="INNER MEMBRANE PROTEIN YEBZ"/>
    <property type="match status" value="1"/>
</dbReference>
<dbReference type="AlphaFoldDB" id="A0A4V3D827"/>
<dbReference type="InterPro" id="IPR014756">
    <property type="entry name" value="Ig_E-set"/>
</dbReference>
<dbReference type="GO" id="GO:0030313">
    <property type="term" value="C:cell envelope"/>
    <property type="evidence" value="ECO:0007669"/>
    <property type="project" value="UniProtKB-SubCell"/>
</dbReference>
<dbReference type="EMBL" id="SNYN01000014">
    <property type="protein sequence ID" value="TDQ49997.1"/>
    <property type="molecule type" value="Genomic_DNA"/>
</dbReference>
<keyword evidence="6" id="KW-1133">Transmembrane helix</keyword>